<dbReference type="RefSeq" id="WP_004814074.1">
    <property type="nucleotide sequence ID" value="NZ_ABXA01000027.1"/>
</dbReference>
<gene>
    <name evidence="1" type="ORF">ANHYDRO_01047</name>
</gene>
<sequence length="104" mass="12438">MENNKEYQKALAIVTKRYDSYKDIKKLGVWKDYNVYEPVVENKAALIGPNEYLLVNGKENRWTNLKEEKEIMTYFAKKSLNFLKNNLQKNILQVILIYKKNSFR</sequence>
<name>B6W8Z6_9FIRM</name>
<comment type="caution">
    <text evidence="1">The sequence shown here is derived from an EMBL/GenBank/DDBJ whole genome shotgun (WGS) entry which is preliminary data.</text>
</comment>
<evidence type="ECO:0000313" key="1">
    <source>
        <dbReference type="EMBL" id="EEB36101.1"/>
    </source>
</evidence>
<dbReference type="Proteomes" id="UP000005451">
    <property type="component" value="Unassembled WGS sequence"/>
</dbReference>
<evidence type="ECO:0000313" key="2">
    <source>
        <dbReference type="Proteomes" id="UP000005451"/>
    </source>
</evidence>
<dbReference type="AlphaFoldDB" id="B6W8Z6"/>
<accession>B6W8Z6</accession>
<protein>
    <submittedName>
        <fullName evidence="1">Uncharacterized protein</fullName>
    </submittedName>
</protein>
<organism evidence="1 2">
    <name type="scientific">Anaerococcus hydrogenalis DSM 7454</name>
    <dbReference type="NCBI Taxonomy" id="561177"/>
    <lineage>
        <taxon>Bacteria</taxon>
        <taxon>Bacillati</taxon>
        <taxon>Bacillota</taxon>
        <taxon>Tissierellia</taxon>
        <taxon>Tissierellales</taxon>
        <taxon>Peptoniphilaceae</taxon>
        <taxon>Anaerococcus</taxon>
    </lineage>
</organism>
<reference evidence="1 2" key="1">
    <citation type="submission" date="2008-09" db="EMBL/GenBank/DDBJ databases">
        <authorList>
            <person name="Fulton L."/>
            <person name="Clifton S."/>
            <person name="Fulton B."/>
            <person name="Xu J."/>
            <person name="Minx P."/>
            <person name="Pepin K.H."/>
            <person name="Johnson M."/>
            <person name="Thiruvilangam P."/>
            <person name="Bhonagiri V."/>
            <person name="Nash W.E."/>
            <person name="Mardis E.R."/>
            <person name="Wilson R.K."/>
        </authorList>
    </citation>
    <scope>NUCLEOTIDE SEQUENCE [LARGE SCALE GENOMIC DNA]</scope>
    <source>
        <strain evidence="1 2">DSM 7454</strain>
    </source>
</reference>
<dbReference type="EMBL" id="ABXA01000027">
    <property type="protein sequence ID" value="EEB36101.1"/>
    <property type="molecule type" value="Genomic_DNA"/>
</dbReference>
<reference evidence="1 2" key="2">
    <citation type="submission" date="2008-10" db="EMBL/GenBank/DDBJ databases">
        <title>Draft genome sequence of Anaerococcus hydrogenalis (DSM 7454).</title>
        <authorList>
            <person name="Sudarsanam P."/>
            <person name="Ley R."/>
            <person name="Guruge J."/>
            <person name="Turnbaugh P.J."/>
            <person name="Mahowald M."/>
            <person name="Liep D."/>
            <person name="Gordon J."/>
        </authorList>
    </citation>
    <scope>NUCLEOTIDE SEQUENCE [LARGE SCALE GENOMIC DNA]</scope>
    <source>
        <strain evidence="1 2">DSM 7454</strain>
    </source>
</reference>
<proteinExistence type="predicted"/>
<dbReference type="STRING" id="561177.ANHYDRO_01047"/>
<dbReference type="eggNOG" id="ENOG5030GMS">
    <property type="taxonomic scope" value="Bacteria"/>
</dbReference>